<reference evidence="3 4" key="1">
    <citation type="submission" date="2020-02" db="EMBL/GenBank/DDBJ databases">
        <authorList>
            <person name="Ma Q."/>
            <person name="Huang Y."/>
            <person name="Song X."/>
            <person name="Pei D."/>
        </authorList>
    </citation>
    <scope>NUCLEOTIDE SEQUENCE [LARGE SCALE GENOMIC DNA]</scope>
    <source>
        <strain evidence="3">Sxm20200214</strain>
        <tissue evidence="3">Leaf</tissue>
    </source>
</reference>
<feature type="compositionally biased region" description="Polar residues" evidence="2">
    <location>
        <begin position="325"/>
        <end position="334"/>
    </location>
</feature>
<dbReference type="AlphaFoldDB" id="A0A8X8AYL1"/>
<evidence type="ECO:0000256" key="1">
    <source>
        <dbReference type="SAM" id="Coils"/>
    </source>
</evidence>
<keyword evidence="4" id="KW-1185">Reference proteome</keyword>
<name>A0A8X8AYL1_BRACI</name>
<keyword evidence="1" id="KW-0175">Coiled coil</keyword>
<evidence type="ECO:0000313" key="4">
    <source>
        <dbReference type="Proteomes" id="UP000886595"/>
    </source>
</evidence>
<feature type="compositionally biased region" description="Low complexity" evidence="2">
    <location>
        <begin position="343"/>
        <end position="359"/>
    </location>
</feature>
<feature type="compositionally biased region" description="Polar residues" evidence="2">
    <location>
        <begin position="266"/>
        <end position="278"/>
    </location>
</feature>
<gene>
    <name evidence="3" type="ORF">Bca52824_019467</name>
</gene>
<feature type="region of interest" description="Disordered" evidence="2">
    <location>
        <begin position="252"/>
        <end position="367"/>
    </location>
</feature>
<feature type="compositionally biased region" description="Basic and acidic residues" evidence="2">
    <location>
        <begin position="307"/>
        <end position="324"/>
    </location>
</feature>
<organism evidence="3 4">
    <name type="scientific">Brassica carinata</name>
    <name type="common">Ethiopian mustard</name>
    <name type="synonym">Abyssinian cabbage</name>
    <dbReference type="NCBI Taxonomy" id="52824"/>
    <lineage>
        <taxon>Eukaryota</taxon>
        <taxon>Viridiplantae</taxon>
        <taxon>Streptophyta</taxon>
        <taxon>Embryophyta</taxon>
        <taxon>Tracheophyta</taxon>
        <taxon>Spermatophyta</taxon>
        <taxon>Magnoliopsida</taxon>
        <taxon>eudicotyledons</taxon>
        <taxon>Gunneridae</taxon>
        <taxon>Pentapetalae</taxon>
        <taxon>rosids</taxon>
        <taxon>malvids</taxon>
        <taxon>Brassicales</taxon>
        <taxon>Brassicaceae</taxon>
        <taxon>Brassiceae</taxon>
        <taxon>Brassica</taxon>
    </lineage>
</organism>
<feature type="region of interest" description="Disordered" evidence="2">
    <location>
        <begin position="179"/>
        <end position="215"/>
    </location>
</feature>
<dbReference type="EMBL" id="JAAMPC010000004">
    <property type="protein sequence ID" value="KAG2316345.1"/>
    <property type="molecule type" value="Genomic_DNA"/>
</dbReference>
<proteinExistence type="predicted"/>
<feature type="compositionally biased region" description="Polar residues" evidence="2">
    <location>
        <begin position="186"/>
        <end position="196"/>
    </location>
</feature>
<feature type="region of interest" description="Disordered" evidence="2">
    <location>
        <begin position="427"/>
        <end position="457"/>
    </location>
</feature>
<feature type="compositionally biased region" description="Polar residues" evidence="2">
    <location>
        <begin position="297"/>
        <end position="306"/>
    </location>
</feature>
<feature type="compositionally biased region" description="Polar residues" evidence="2">
    <location>
        <begin position="203"/>
        <end position="215"/>
    </location>
</feature>
<feature type="coiled-coil region" evidence="1">
    <location>
        <begin position="133"/>
        <end position="163"/>
    </location>
</feature>
<sequence length="534" mass="59253">MNDPHLPLHKSVNVNDFLLAEADPQLSVTALIPLADDAPSWGDEPEDARARYMEELIAQNYEFHIHDWPGGASSSPEYIVKHTVPTVHRKHTVPKKQSLKARKGIKKTVSSTRKQRRISNYFKPNVGPPPPTNEWLAQKVERLDKIVEELKAETRRLKRKLSRRHPKTGGKFSALVSNLRKHKQRTTSQEPQRTHPQQHDQISETPVESNPSSPIISQYNAQRFSNAPTFNPTITDSPTAIINKVILTVNRTHGVSPPPTPVGASPNHNSPTRYSPNHINLKPQSPARVSPFHVSLDHNSPANSDNHILHDPNTADHASPKVKEPQTSNQTTPENTPPHIPHHSPQTNNTTTPTKQPSPEVSSAPPRLYSTDLTTQLISAFPKRISDVREPETILQTSPLGFTSHATTINAFADTAKKVAQSSTSVAVQGNSNEDQDSKSMPVYLSDSSPTRPLVQHVPTGPEIELARRLLDCKTIPAPKLITEVDPQLWDLFSTTLQTVKSILHINPMTAAFSNESLLRIATPQKWLSSTVRV</sequence>
<evidence type="ECO:0000313" key="3">
    <source>
        <dbReference type="EMBL" id="KAG2316345.1"/>
    </source>
</evidence>
<accession>A0A8X8AYL1</accession>
<dbReference type="Proteomes" id="UP000886595">
    <property type="component" value="Unassembled WGS sequence"/>
</dbReference>
<protein>
    <submittedName>
        <fullName evidence="3">Uncharacterized protein</fullName>
    </submittedName>
</protein>
<dbReference type="OrthoDB" id="10609764at2759"/>
<evidence type="ECO:0000256" key="2">
    <source>
        <dbReference type="SAM" id="MobiDB-lite"/>
    </source>
</evidence>
<comment type="caution">
    <text evidence="3">The sequence shown here is derived from an EMBL/GenBank/DDBJ whole genome shotgun (WGS) entry which is preliminary data.</text>
</comment>